<reference evidence="5" key="2">
    <citation type="submission" date="2025-08" db="UniProtKB">
        <authorList>
            <consortium name="Ensembl"/>
        </authorList>
    </citation>
    <scope>IDENTIFICATION</scope>
</reference>
<dbReference type="Pfam" id="PF23093">
    <property type="entry name" value="GBD_Tenm3"/>
    <property type="match status" value="1"/>
</dbReference>
<dbReference type="GeneTree" id="ENSGT01030000234566"/>
<dbReference type="GO" id="GO:0050839">
    <property type="term" value="F:cell adhesion molecule binding"/>
    <property type="evidence" value="ECO:0007669"/>
    <property type="project" value="TreeGrafter"/>
</dbReference>
<evidence type="ECO:0000256" key="3">
    <source>
        <dbReference type="ARBA" id="ARBA00023157"/>
    </source>
</evidence>
<name>A0A4W5LLD6_9TELE</name>
<organism evidence="5 6">
    <name type="scientific">Hucho hucho</name>
    <name type="common">huchen</name>
    <dbReference type="NCBI Taxonomy" id="62062"/>
    <lineage>
        <taxon>Eukaryota</taxon>
        <taxon>Metazoa</taxon>
        <taxon>Chordata</taxon>
        <taxon>Craniata</taxon>
        <taxon>Vertebrata</taxon>
        <taxon>Euteleostomi</taxon>
        <taxon>Actinopterygii</taxon>
        <taxon>Neopterygii</taxon>
        <taxon>Teleostei</taxon>
        <taxon>Protacanthopterygii</taxon>
        <taxon>Salmoniformes</taxon>
        <taxon>Salmonidae</taxon>
        <taxon>Salmoninae</taxon>
        <taxon>Hucho</taxon>
    </lineage>
</organism>
<dbReference type="GO" id="GO:0048666">
    <property type="term" value="P:neuron development"/>
    <property type="evidence" value="ECO:0007669"/>
    <property type="project" value="TreeGrafter"/>
</dbReference>
<dbReference type="Ensembl" id="ENSHHUT00000027942.1">
    <property type="protein sequence ID" value="ENSHHUP00000026881.1"/>
    <property type="gene ID" value="ENSHHUG00000017015.1"/>
</dbReference>
<dbReference type="STRING" id="62062.ENSHHUP00000026881"/>
<evidence type="ECO:0000259" key="4">
    <source>
        <dbReference type="Pfam" id="PF23093"/>
    </source>
</evidence>
<evidence type="ECO:0000256" key="1">
    <source>
        <dbReference type="ARBA" id="ARBA00022536"/>
    </source>
</evidence>
<dbReference type="InterPro" id="IPR057629">
    <property type="entry name" value="Teneurin1-4_GBD"/>
</dbReference>
<sequence length="158" mass="17973">NSIDTGEVDVGRRAVQEVPPGIFWRSQLYIDQPQFLKFNISVQRDALVGVYGRKGLPPSHTQYDFVELLDGSRLITKEKRGLVEVEGVSRRARSVSVHEAGFIQYLDSGIWHLAFYNDGKNSEQVSYNTIVIGQYVCVCLQRASALRNVWPRSKWLES</sequence>
<feature type="domain" description="Teneurin-1-4-like galactose-binding" evidence="4">
    <location>
        <begin position="3"/>
        <end position="131"/>
    </location>
</feature>
<dbReference type="Proteomes" id="UP000314982">
    <property type="component" value="Unassembled WGS sequence"/>
</dbReference>
<proteinExistence type="predicted"/>
<dbReference type="PANTHER" id="PTHR11219">
    <property type="entry name" value="TENEURIN AND N-ACETYLGLUCOSAMINE-1-PHOSPHODIESTER ALPHA-N-ACETYLGLUCOSAMINIDASE"/>
    <property type="match status" value="1"/>
</dbReference>
<protein>
    <recommendedName>
        <fullName evidence="4">Teneurin-1-4-like galactose-binding domain-containing protein</fullName>
    </recommendedName>
</protein>
<dbReference type="GO" id="GO:0043005">
    <property type="term" value="C:neuron projection"/>
    <property type="evidence" value="ECO:0007669"/>
    <property type="project" value="TreeGrafter"/>
</dbReference>
<reference evidence="6" key="1">
    <citation type="submission" date="2018-06" db="EMBL/GenBank/DDBJ databases">
        <title>Genome assembly of Danube salmon.</title>
        <authorList>
            <person name="Macqueen D.J."/>
            <person name="Gundappa M.K."/>
        </authorList>
    </citation>
    <scope>NUCLEOTIDE SEQUENCE [LARGE SCALE GENOMIC DNA]</scope>
</reference>
<keyword evidence="1" id="KW-0245">EGF-like domain</keyword>
<dbReference type="InterPro" id="IPR051216">
    <property type="entry name" value="Teneurin"/>
</dbReference>
<evidence type="ECO:0000313" key="6">
    <source>
        <dbReference type="Proteomes" id="UP000314982"/>
    </source>
</evidence>
<dbReference type="PANTHER" id="PTHR11219:SF65">
    <property type="entry name" value="TENEURIN-3"/>
    <property type="match status" value="1"/>
</dbReference>
<evidence type="ECO:0000256" key="2">
    <source>
        <dbReference type="ARBA" id="ARBA00022737"/>
    </source>
</evidence>
<dbReference type="GO" id="GO:0042803">
    <property type="term" value="F:protein homodimerization activity"/>
    <property type="evidence" value="ECO:0007669"/>
    <property type="project" value="TreeGrafter"/>
</dbReference>
<keyword evidence="3" id="KW-1015">Disulfide bond</keyword>
<reference evidence="5" key="3">
    <citation type="submission" date="2025-09" db="UniProtKB">
        <authorList>
            <consortium name="Ensembl"/>
        </authorList>
    </citation>
    <scope>IDENTIFICATION</scope>
</reference>
<keyword evidence="2" id="KW-0677">Repeat</keyword>
<dbReference type="AlphaFoldDB" id="A0A4W5LLD6"/>
<dbReference type="GO" id="GO:0046982">
    <property type="term" value="F:protein heterodimerization activity"/>
    <property type="evidence" value="ECO:0007669"/>
    <property type="project" value="TreeGrafter"/>
</dbReference>
<keyword evidence="6" id="KW-1185">Reference proteome</keyword>
<evidence type="ECO:0000313" key="5">
    <source>
        <dbReference type="Ensembl" id="ENSHHUP00000026881.1"/>
    </source>
</evidence>
<accession>A0A4W5LLD6</accession>
<dbReference type="GO" id="GO:0007157">
    <property type="term" value="P:heterophilic cell-cell adhesion via plasma membrane cell adhesion molecules"/>
    <property type="evidence" value="ECO:0007669"/>
    <property type="project" value="TreeGrafter"/>
</dbReference>